<dbReference type="SUPFAM" id="SSF54001">
    <property type="entry name" value="Cysteine proteinases"/>
    <property type="match status" value="1"/>
</dbReference>
<dbReference type="PANTHER" id="PTHR47359:SF3">
    <property type="entry name" value="NLP_P60 DOMAIN-CONTAINING PROTEIN-RELATED"/>
    <property type="match status" value="1"/>
</dbReference>
<reference evidence="6 7" key="1">
    <citation type="submission" date="2017-06" db="EMBL/GenBank/DDBJ databases">
        <title>Yangia sp. YSBP01 complete genome sequence.</title>
        <authorList>
            <person name="Woo J.-H."/>
            <person name="Kim H.-S."/>
        </authorList>
    </citation>
    <scope>NUCLEOTIDE SEQUENCE [LARGE SCALE GENOMIC DNA]</scope>
    <source>
        <strain evidence="6 7">YSBP01</strain>
    </source>
</reference>
<name>A0A2U8HFG6_9RHOB</name>
<dbReference type="KEGG" id="ypac:CEW88_01775"/>
<dbReference type="PANTHER" id="PTHR47359">
    <property type="entry name" value="PEPTIDOGLYCAN DL-ENDOPEPTIDASE CWLO"/>
    <property type="match status" value="1"/>
</dbReference>
<evidence type="ECO:0000256" key="1">
    <source>
        <dbReference type="ARBA" id="ARBA00007074"/>
    </source>
</evidence>
<evidence type="ECO:0000313" key="6">
    <source>
        <dbReference type="EMBL" id="AWI84561.1"/>
    </source>
</evidence>
<dbReference type="Pfam" id="PF18348">
    <property type="entry name" value="SH3_16"/>
    <property type="match status" value="1"/>
</dbReference>
<comment type="similarity">
    <text evidence="1">Belongs to the peptidase C40 family.</text>
</comment>
<dbReference type="RefSeq" id="WP_108967485.1">
    <property type="nucleotide sequence ID" value="NZ_CP022189.1"/>
</dbReference>
<evidence type="ECO:0000256" key="4">
    <source>
        <dbReference type="ARBA" id="ARBA00022807"/>
    </source>
</evidence>
<protein>
    <submittedName>
        <fullName evidence="6">NLP/P60 hydrolase</fullName>
    </submittedName>
</protein>
<feature type="domain" description="NlpC/P60" evidence="5">
    <location>
        <begin position="150"/>
        <end position="274"/>
    </location>
</feature>
<dbReference type="AlphaFoldDB" id="A0A2U8HFG6"/>
<dbReference type="GO" id="GO:0006508">
    <property type="term" value="P:proteolysis"/>
    <property type="evidence" value="ECO:0007669"/>
    <property type="project" value="UniProtKB-KW"/>
</dbReference>
<keyword evidence="4" id="KW-0788">Thiol protease</keyword>
<dbReference type="EMBL" id="CP022189">
    <property type="protein sequence ID" value="AWI84561.1"/>
    <property type="molecule type" value="Genomic_DNA"/>
</dbReference>
<dbReference type="InterPro" id="IPR038765">
    <property type="entry name" value="Papain-like_cys_pep_sf"/>
</dbReference>
<evidence type="ECO:0000256" key="3">
    <source>
        <dbReference type="ARBA" id="ARBA00022801"/>
    </source>
</evidence>
<dbReference type="GO" id="GO:0008234">
    <property type="term" value="F:cysteine-type peptidase activity"/>
    <property type="evidence" value="ECO:0007669"/>
    <property type="project" value="UniProtKB-KW"/>
</dbReference>
<dbReference type="InterPro" id="IPR051794">
    <property type="entry name" value="PG_Endopeptidase_C40"/>
</dbReference>
<accession>A0A2U8HFG6</accession>
<evidence type="ECO:0000313" key="7">
    <source>
        <dbReference type="Proteomes" id="UP000244915"/>
    </source>
</evidence>
<dbReference type="OrthoDB" id="9813368at2"/>
<sequence>MDRRLTPANGRVAAAHLQGQVEAQYFSAGEPASVSAAVADLLKSPGGARDRQLTYGAVVTVYERHEGWAFVQAQADGFVGYVSEEALGPRTAPTHRVATRATHAYAEANLKTPDRAFLTLGARLCVTGQSGSFLETDAGFVPAGHLLPLDRPEPDPVAVSERLLGTPYLWGGNSAMGIDCSGLVQAGLHACGIDCPGDSDLQERALGETLAPGTAPKRGDLLFWKGHVAWVADPQTLLHANAYHMAVAHEPIASALTRIVTQGDGEVTRHARLTPTGA</sequence>
<dbReference type="InterPro" id="IPR041382">
    <property type="entry name" value="SH3_16"/>
</dbReference>
<organism evidence="6 7">
    <name type="scientific">Alloyangia pacifica</name>
    <dbReference type="NCBI Taxonomy" id="311180"/>
    <lineage>
        <taxon>Bacteria</taxon>
        <taxon>Pseudomonadati</taxon>
        <taxon>Pseudomonadota</taxon>
        <taxon>Alphaproteobacteria</taxon>
        <taxon>Rhodobacterales</taxon>
        <taxon>Roseobacteraceae</taxon>
        <taxon>Alloyangia</taxon>
    </lineage>
</organism>
<dbReference type="Gene3D" id="3.90.1720.10">
    <property type="entry name" value="endopeptidase domain like (from Nostoc punctiforme)"/>
    <property type="match status" value="1"/>
</dbReference>
<evidence type="ECO:0000256" key="2">
    <source>
        <dbReference type="ARBA" id="ARBA00022670"/>
    </source>
</evidence>
<dbReference type="PROSITE" id="PS51935">
    <property type="entry name" value="NLPC_P60"/>
    <property type="match status" value="1"/>
</dbReference>
<keyword evidence="3 6" id="KW-0378">Hydrolase</keyword>
<dbReference type="Proteomes" id="UP000244915">
    <property type="component" value="Chromosome 1"/>
</dbReference>
<dbReference type="Pfam" id="PF00877">
    <property type="entry name" value="NLPC_P60"/>
    <property type="match status" value="1"/>
</dbReference>
<keyword evidence="2" id="KW-0645">Protease</keyword>
<proteinExistence type="inferred from homology"/>
<evidence type="ECO:0000259" key="5">
    <source>
        <dbReference type="PROSITE" id="PS51935"/>
    </source>
</evidence>
<gene>
    <name evidence="6" type="ORF">CEW88_01775</name>
</gene>
<dbReference type="InterPro" id="IPR000064">
    <property type="entry name" value="NLP_P60_dom"/>
</dbReference>